<evidence type="ECO:0000256" key="6">
    <source>
        <dbReference type="ARBA" id="ARBA00022898"/>
    </source>
</evidence>
<evidence type="ECO:0000313" key="8">
    <source>
        <dbReference type="EMBL" id="AJQ46232.1"/>
    </source>
</evidence>
<comment type="subunit">
    <text evidence="3">Homodimer.</text>
</comment>
<evidence type="ECO:0000256" key="4">
    <source>
        <dbReference type="ARBA" id="ARBA00022576"/>
    </source>
</evidence>
<protein>
    <submittedName>
        <fullName evidence="8">Aspartate aminotransferase</fullName>
    </submittedName>
</protein>
<dbReference type="InterPro" id="IPR015422">
    <property type="entry name" value="PyrdxlP-dep_Trfase_small"/>
</dbReference>
<keyword evidence="4 8" id="KW-0032">Aminotransferase</keyword>
<dbReference type="InterPro" id="IPR015421">
    <property type="entry name" value="PyrdxlP-dep_Trfase_major"/>
</dbReference>
<evidence type="ECO:0000256" key="5">
    <source>
        <dbReference type="ARBA" id="ARBA00022679"/>
    </source>
</evidence>
<dbReference type="AlphaFoldDB" id="A0AAU8S078"/>
<feature type="domain" description="Aminotransferase class I/classII large" evidence="7">
    <location>
        <begin position="46"/>
        <end position="387"/>
    </location>
</feature>
<dbReference type="Gene3D" id="3.40.640.10">
    <property type="entry name" value="Type I PLP-dependent aspartate aminotransferase-like (Major domain)"/>
    <property type="match status" value="1"/>
</dbReference>
<dbReference type="RefSeq" id="WP_028613318.1">
    <property type="nucleotide sequence ID" value="NZ_CP010979.1"/>
</dbReference>
<dbReference type="InterPro" id="IPR050859">
    <property type="entry name" value="Class-I_PLP-dep_aminotransf"/>
</dbReference>
<keyword evidence="5" id="KW-0808">Transferase</keyword>
<proteinExistence type="inferred from homology"/>
<reference evidence="8 9" key="1">
    <citation type="submission" date="2015-02" db="EMBL/GenBank/DDBJ databases">
        <title>Complete Genome Sequencing of Pseudomonas putida S13.1.2.</title>
        <authorList>
            <person name="Chong T.M."/>
            <person name="Chan K.G."/>
            <person name="Dessaux Y."/>
        </authorList>
    </citation>
    <scope>NUCLEOTIDE SEQUENCE [LARGE SCALE GENOMIC DNA]</scope>
    <source>
        <strain evidence="8 9">S13.1.2</strain>
    </source>
</reference>
<comment type="similarity">
    <text evidence="2">Belongs to the class-I pyridoxal-phosphate-dependent aminotransferase family.</text>
</comment>
<dbReference type="FunFam" id="3.40.640.10:FF:000053">
    <property type="entry name" value="Aminotransferase, class I"/>
    <property type="match status" value="1"/>
</dbReference>
<dbReference type="Proteomes" id="UP000033260">
    <property type="component" value="Chromosome"/>
</dbReference>
<dbReference type="Pfam" id="PF00155">
    <property type="entry name" value="Aminotran_1_2"/>
    <property type="match status" value="1"/>
</dbReference>
<organism evidence="8 9">
    <name type="scientific">Pseudomonas putida S13.1.2</name>
    <dbReference type="NCBI Taxonomy" id="1384061"/>
    <lineage>
        <taxon>Bacteria</taxon>
        <taxon>Pseudomonadati</taxon>
        <taxon>Pseudomonadota</taxon>
        <taxon>Gammaproteobacteria</taxon>
        <taxon>Pseudomonadales</taxon>
        <taxon>Pseudomonadaceae</taxon>
        <taxon>Pseudomonas</taxon>
    </lineage>
</organism>
<dbReference type="Gene3D" id="3.90.1150.10">
    <property type="entry name" value="Aspartate Aminotransferase, domain 1"/>
    <property type="match status" value="1"/>
</dbReference>
<sequence>MENIFATRMSGVKPSAIRQLLKLGADPKIISFGGGYPDASLFPLEQLNDVYAEAILQNGRAALQYTESNGLIRLREQIAQRMAAQGVTCSADNVLVLQGGQQGLDLVAKLLIDPGNKIVAEDPTFLGALIAFNPYQPQYVPVPMDENGMDVEALEEKLKTTKGIKFIYVIPDFQNPTGVTLSLERRKRLVELANAHDLIILEDTPYREIRYEGEHLPAIKSFDTENRVIYLGSFSKILAPGLRLGWIIASDELVQKLTLLKLAADTQCSTLNMKAVSLYLDKYDVDAHIDEIRKTYLRKKNVMLKAINDFFPSEVQYTKPAGGMFTWLTFPNGFDAADFMLNHALPEAQVAYVPGATFFSVDQKANHARVSYSTSTDAAIVNGIEALGGLLKKHIW</sequence>
<dbReference type="PANTHER" id="PTHR42790">
    <property type="entry name" value="AMINOTRANSFERASE"/>
    <property type="match status" value="1"/>
</dbReference>
<dbReference type="SUPFAM" id="SSF53383">
    <property type="entry name" value="PLP-dependent transferases"/>
    <property type="match status" value="1"/>
</dbReference>
<dbReference type="GO" id="GO:0030170">
    <property type="term" value="F:pyridoxal phosphate binding"/>
    <property type="evidence" value="ECO:0007669"/>
    <property type="project" value="InterPro"/>
</dbReference>
<name>A0AAU8S078_PSEPU</name>
<keyword evidence="6" id="KW-0663">Pyridoxal phosphate</keyword>
<evidence type="ECO:0000259" key="7">
    <source>
        <dbReference type="Pfam" id="PF00155"/>
    </source>
</evidence>
<dbReference type="CDD" id="cd00609">
    <property type="entry name" value="AAT_like"/>
    <property type="match status" value="1"/>
</dbReference>
<dbReference type="GO" id="GO:0008483">
    <property type="term" value="F:transaminase activity"/>
    <property type="evidence" value="ECO:0007669"/>
    <property type="project" value="UniProtKB-KW"/>
</dbReference>
<dbReference type="EMBL" id="CP010979">
    <property type="protein sequence ID" value="AJQ46232.1"/>
    <property type="molecule type" value="Genomic_DNA"/>
</dbReference>
<evidence type="ECO:0000256" key="1">
    <source>
        <dbReference type="ARBA" id="ARBA00001933"/>
    </source>
</evidence>
<accession>A0AAU8S078</accession>
<evidence type="ECO:0000313" key="9">
    <source>
        <dbReference type="Proteomes" id="UP000033260"/>
    </source>
</evidence>
<comment type="cofactor">
    <cofactor evidence="1">
        <name>pyridoxal 5'-phosphate</name>
        <dbReference type="ChEBI" id="CHEBI:597326"/>
    </cofactor>
</comment>
<evidence type="ECO:0000256" key="2">
    <source>
        <dbReference type="ARBA" id="ARBA00007441"/>
    </source>
</evidence>
<evidence type="ECO:0000256" key="3">
    <source>
        <dbReference type="ARBA" id="ARBA00011738"/>
    </source>
</evidence>
<dbReference type="InterPro" id="IPR004839">
    <property type="entry name" value="Aminotransferase_I/II_large"/>
</dbReference>
<dbReference type="InterPro" id="IPR015424">
    <property type="entry name" value="PyrdxlP-dep_Trfase"/>
</dbReference>
<gene>
    <name evidence="8" type="ORF">N805_02920</name>
</gene>
<dbReference type="PANTHER" id="PTHR42790:SF19">
    <property type="entry name" value="KYNURENINE_ALPHA-AMINOADIPATE AMINOTRANSFERASE, MITOCHONDRIAL"/>
    <property type="match status" value="1"/>
</dbReference>
<dbReference type="GO" id="GO:1901605">
    <property type="term" value="P:alpha-amino acid metabolic process"/>
    <property type="evidence" value="ECO:0007669"/>
    <property type="project" value="TreeGrafter"/>
</dbReference>